<organism evidence="6 7">
    <name type="scientific">Pseudocercospora fuligena</name>
    <dbReference type="NCBI Taxonomy" id="685502"/>
    <lineage>
        <taxon>Eukaryota</taxon>
        <taxon>Fungi</taxon>
        <taxon>Dikarya</taxon>
        <taxon>Ascomycota</taxon>
        <taxon>Pezizomycotina</taxon>
        <taxon>Dothideomycetes</taxon>
        <taxon>Dothideomycetidae</taxon>
        <taxon>Mycosphaerellales</taxon>
        <taxon>Mycosphaerellaceae</taxon>
        <taxon>Pseudocercospora</taxon>
    </lineage>
</organism>
<evidence type="ECO:0000256" key="1">
    <source>
        <dbReference type="ARBA" id="ARBA00010088"/>
    </source>
</evidence>
<dbReference type="PANTHER" id="PTHR21661">
    <property type="entry name" value="EPOXIDE HYDROLASE 1-RELATED"/>
    <property type="match status" value="1"/>
</dbReference>
<keyword evidence="3 6" id="KW-0378">Hydrolase</keyword>
<dbReference type="InterPro" id="IPR016292">
    <property type="entry name" value="Epoxide_hydrolase"/>
</dbReference>
<comment type="similarity">
    <text evidence="1">Belongs to the peptidase S33 family.</text>
</comment>
<proteinExistence type="inferred from homology"/>
<dbReference type="Proteomes" id="UP000660729">
    <property type="component" value="Unassembled WGS sequence"/>
</dbReference>
<dbReference type="Pfam" id="PF06441">
    <property type="entry name" value="EHN"/>
    <property type="match status" value="1"/>
</dbReference>
<evidence type="ECO:0000256" key="3">
    <source>
        <dbReference type="ARBA" id="ARBA00022801"/>
    </source>
</evidence>
<dbReference type="GO" id="GO:0097176">
    <property type="term" value="P:epoxide metabolic process"/>
    <property type="evidence" value="ECO:0007669"/>
    <property type="project" value="TreeGrafter"/>
</dbReference>
<reference evidence="6" key="1">
    <citation type="submission" date="2020-04" db="EMBL/GenBank/DDBJ databases">
        <title>Draft genome resource of the tomato pathogen Pseudocercospora fuligena.</title>
        <authorList>
            <person name="Zaccaron A."/>
        </authorList>
    </citation>
    <scope>NUCLEOTIDE SEQUENCE</scope>
    <source>
        <strain evidence="6">PF001</strain>
    </source>
</reference>
<dbReference type="PRINTS" id="PR00412">
    <property type="entry name" value="EPOXHYDRLASE"/>
</dbReference>
<feature type="active site" description="Proton acceptor" evidence="4">
    <location>
        <position position="384"/>
    </location>
</feature>
<dbReference type="InterPro" id="IPR000639">
    <property type="entry name" value="Epox_hydrolase-like"/>
</dbReference>
<dbReference type="GO" id="GO:0004301">
    <property type="term" value="F:epoxide hydrolase activity"/>
    <property type="evidence" value="ECO:0007669"/>
    <property type="project" value="TreeGrafter"/>
</dbReference>
<feature type="active site" description="Nucleophile" evidence="4">
    <location>
        <position position="193"/>
    </location>
</feature>
<evidence type="ECO:0000259" key="5">
    <source>
        <dbReference type="Pfam" id="PF06441"/>
    </source>
</evidence>
<dbReference type="PANTHER" id="PTHR21661:SF35">
    <property type="entry name" value="EPOXIDE HYDROLASE"/>
    <property type="match status" value="1"/>
</dbReference>
<evidence type="ECO:0000256" key="4">
    <source>
        <dbReference type="PIRSR" id="PIRSR001112-1"/>
    </source>
</evidence>
<dbReference type="InterPro" id="IPR010497">
    <property type="entry name" value="Epoxide_hydro_N"/>
</dbReference>
<feature type="domain" description="Epoxide hydrolase N-terminal" evidence="5">
    <location>
        <begin position="7"/>
        <end position="122"/>
    </location>
</feature>
<dbReference type="EMBL" id="JABCIY010000003">
    <property type="protein sequence ID" value="KAF7198223.1"/>
    <property type="molecule type" value="Genomic_DNA"/>
</dbReference>
<gene>
    <name evidence="6" type="ORF">HII31_00579</name>
</gene>
<dbReference type="OrthoDB" id="7130006at2759"/>
<name>A0A8H6VMX0_9PEZI</name>
<evidence type="ECO:0000313" key="6">
    <source>
        <dbReference type="EMBL" id="KAF7198223.1"/>
    </source>
</evidence>
<feature type="active site" description="Proton donor" evidence="4">
    <location>
        <position position="333"/>
    </location>
</feature>
<sequence length="416" mass="47406">MSNESAIKPFMLAIADAQLEDLRNRLGIVRWPPRETVKAQDGSASHLQVIPLQATKEMHKYWSSKYDWRKCESWFNKHPQFTYTSTIDNKSDRVYFMHIRSKHNNATPMLMVHGWPGSVLEFHKVIGPLADPTRYGGEEDDAFHLVIPALPGYAWSSQPDYIGCNFSHISKVFVNLMAELGYDKQGWVAQGGDWGADIIAEMASSDPPESLLAVHMNTAFFNAAHEIETSKAKSEGVTPEEIAALKKSTHFENNGYGYFLQQATRPQTLSYSLSDSPIGLASWIYEKLWAWTQHAGNSGNPVGFHDLLSYDEILDNIMLYWLSNSGASSVRLYWEAKTDNTALPIKIPVGVSIFPGDLVTAPKKWGERYYDNIVHWREVERGGHFAAWEVPELFVREVRETFRKAMLLRERRWNCQ</sequence>
<dbReference type="Gene3D" id="3.40.50.1820">
    <property type="entry name" value="alpha/beta hydrolase"/>
    <property type="match status" value="1"/>
</dbReference>
<keyword evidence="7" id="KW-1185">Reference proteome</keyword>
<evidence type="ECO:0000313" key="7">
    <source>
        <dbReference type="Proteomes" id="UP000660729"/>
    </source>
</evidence>
<dbReference type="SUPFAM" id="SSF53474">
    <property type="entry name" value="alpha/beta-Hydrolases"/>
    <property type="match status" value="1"/>
</dbReference>
<protein>
    <submittedName>
        <fullName evidence="6">Putative epoxide hydrolase</fullName>
    </submittedName>
</protein>
<evidence type="ECO:0000256" key="2">
    <source>
        <dbReference type="ARBA" id="ARBA00022797"/>
    </source>
</evidence>
<dbReference type="AlphaFoldDB" id="A0A8H6VMX0"/>
<dbReference type="InterPro" id="IPR029058">
    <property type="entry name" value="AB_hydrolase_fold"/>
</dbReference>
<keyword evidence="2" id="KW-0058">Aromatic hydrocarbons catabolism</keyword>
<accession>A0A8H6VMX0</accession>
<comment type="caution">
    <text evidence="6">The sequence shown here is derived from an EMBL/GenBank/DDBJ whole genome shotgun (WGS) entry which is preliminary data.</text>
</comment>
<dbReference type="PIRSF" id="PIRSF001112">
    <property type="entry name" value="Epoxide_hydrolase"/>
    <property type="match status" value="1"/>
</dbReference>